<name>A0A4R4DYX1_9PROT</name>
<evidence type="ECO:0000256" key="1">
    <source>
        <dbReference type="SAM" id="Phobius"/>
    </source>
</evidence>
<gene>
    <name evidence="3" type="ORF">EXY23_00135</name>
</gene>
<feature type="transmembrane region" description="Helical" evidence="1">
    <location>
        <begin position="210"/>
        <end position="228"/>
    </location>
</feature>
<dbReference type="RefSeq" id="WP_132283535.1">
    <property type="nucleotide sequence ID" value="NZ_SKBM01000001.1"/>
</dbReference>
<dbReference type="InterPro" id="IPR036938">
    <property type="entry name" value="PAP2/HPO_sf"/>
</dbReference>
<dbReference type="SUPFAM" id="SSF48317">
    <property type="entry name" value="Acid phosphatase/Vanadium-dependent haloperoxidase"/>
    <property type="match status" value="1"/>
</dbReference>
<organism evidence="3 4">
    <name type="scientific">Roseicella aquatilis</name>
    <dbReference type="NCBI Taxonomy" id="2527868"/>
    <lineage>
        <taxon>Bacteria</taxon>
        <taxon>Pseudomonadati</taxon>
        <taxon>Pseudomonadota</taxon>
        <taxon>Alphaproteobacteria</taxon>
        <taxon>Acetobacterales</taxon>
        <taxon>Roseomonadaceae</taxon>
        <taxon>Roseicella</taxon>
    </lineage>
</organism>
<keyword evidence="1" id="KW-1133">Transmembrane helix</keyword>
<dbReference type="Pfam" id="PF01569">
    <property type="entry name" value="PAP2"/>
    <property type="match status" value="1"/>
</dbReference>
<feature type="transmembrane region" description="Helical" evidence="1">
    <location>
        <begin position="85"/>
        <end position="105"/>
    </location>
</feature>
<evidence type="ECO:0000259" key="2">
    <source>
        <dbReference type="SMART" id="SM00014"/>
    </source>
</evidence>
<dbReference type="CDD" id="cd03392">
    <property type="entry name" value="PAP2_like_2"/>
    <property type="match status" value="1"/>
</dbReference>
<keyword evidence="4" id="KW-1185">Reference proteome</keyword>
<feature type="transmembrane region" description="Helical" evidence="1">
    <location>
        <begin position="182"/>
        <end position="204"/>
    </location>
</feature>
<evidence type="ECO:0000313" key="4">
    <source>
        <dbReference type="Proteomes" id="UP000295023"/>
    </source>
</evidence>
<keyword evidence="1" id="KW-0472">Membrane</keyword>
<keyword evidence="1" id="KW-0812">Transmembrane</keyword>
<feature type="transmembrane region" description="Helical" evidence="1">
    <location>
        <begin position="153"/>
        <end position="175"/>
    </location>
</feature>
<dbReference type="OrthoDB" id="9801622at2"/>
<dbReference type="PANTHER" id="PTHR14969:SF13">
    <property type="entry name" value="AT30094P"/>
    <property type="match status" value="1"/>
</dbReference>
<proteinExistence type="predicted"/>
<accession>A0A4R4DYX1</accession>
<protein>
    <submittedName>
        <fullName evidence="3">Phosphatase PAP2 family protein</fullName>
    </submittedName>
</protein>
<reference evidence="3 4" key="1">
    <citation type="submission" date="2019-03" db="EMBL/GenBank/DDBJ databases">
        <title>Paracraurococcus aquatilis NE82 genome sequence.</title>
        <authorList>
            <person name="Zhao Y."/>
            <person name="Du Z."/>
        </authorList>
    </citation>
    <scope>NUCLEOTIDE SEQUENCE [LARGE SCALE GENOMIC DNA]</scope>
    <source>
        <strain evidence="3 4">NE82</strain>
    </source>
</reference>
<sequence>MAEIAASRSGLLHRIGRFALGQGAALAALAVLASGLLGFAAVLDLAEDGPRRFDEAVLRALRHPGQPDLPIGPAWLTVAAREVTALGSIPVLGLLGLLALGYLLLDRRWRAVLLMAVSLPGGLLLNTLLKGVFDRPRPDLVPRLAEVQTASFPSGHAMLAAIAYLTLGALLAAGARRRRHRAYIITAAVVLTLLVGGSRVWLGVHWPTDVLAGWCLGAAWAMGCWLALRRWRRPG</sequence>
<dbReference type="SMART" id="SM00014">
    <property type="entry name" value="acidPPc"/>
    <property type="match status" value="1"/>
</dbReference>
<feature type="transmembrane region" description="Helical" evidence="1">
    <location>
        <begin position="20"/>
        <end position="43"/>
    </location>
</feature>
<dbReference type="Gene3D" id="1.20.144.10">
    <property type="entry name" value="Phosphatidic acid phosphatase type 2/haloperoxidase"/>
    <property type="match status" value="2"/>
</dbReference>
<dbReference type="InterPro" id="IPR000326">
    <property type="entry name" value="PAP2/HPO"/>
</dbReference>
<feature type="transmembrane region" description="Helical" evidence="1">
    <location>
        <begin position="112"/>
        <end position="133"/>
    </location>
</feature>
<dbReference type="PANTHER" id="PTHR14969">
    <property type="entry name" value="SPHINGOSINE-1-PHOSPHATE PHOSPHOHYDROLASE"/>
    <property type="match status" value="1"/>
</dbReference>
<dbReference type="Proteomes" id="UP000295023">
    <property type="component" value="Unassembled WGS sequence"/>
</dbReference>
<dbReference type="AlphaFoldDB" id="A0A4R4DYX1"/>
<comment type="caution">
    <text evidence="3">The sequence shown here is derived from an EMBL/GenBank/DDBJ whole genome shotgun (WGS) entry which is preliminary data.</text>
</comment>
<feature type="domain" description="Phosphatidic acid phosphatase type 2/haloperoxidase" evidence="2">
    <location>
        <begin position="112"/>
        <end position="225"/>
    </location>
</feature>
<dbReference type="EMBL" id="SKBM01000001">
    <property type="protein sequence ID" value="TCZ66563.1"/>
    <property type="molecule type" value="Genomic_DNA"/>
</dbReference>
<evidence type="ECO:0000313" key="3">
    <source>
        <dbReference type="EMBL" id="TCZ66563.1"/>
    </source>
</evidence>